<name>A0A164MM02_9CRUS</name>
<proteinExistence type="predicted"/>
<reference evidence="1 2" key="1">
    <citation type="submission" date="2016-03" db="EMBL/GenBank/DDBJ databases">
        <title>EvidentialGene: Evidence-directed Construction of Genes on Genomes.</title>
        <authorList>
            <person name="Gilbert D.G."/>
            <person name="Choi J.-H."/>
            <person name="Mockaitis K."/>
            <person name="Colbourne J."/>
            <person name="Pfrender M."/>
        </authorList>
    </citation>
    <scope>NUCLEOTIDE SEQUENCE [LARGE SCALE GENOMIC DNA]</scope>
    <source>
        <strain evidence="1 2">Xinb3</strain>
        <tissue evidence="1">Complete organism</tissue>
    </source>
</reference>
<comment type="caution">
    <text evidence="1">The sequence shown here is derived from an EMBL/GenBank/DDBJ whole genome shotgun (WGS) entry which is preliminary data.</text>
</comment>
<dbReference type="EMBL" id="LRGB01002993">
    <property type="protein sequence ID" value="KZS05176.1"/>
    <property type="molecule type" value="Genomic_DNA"/>
</dbReference>
<dbReference type="AlphaFoldDB" id="A0A164MM02"/>
<gene>
    <name evidence="1" type="ORF">APZ42_031760</name>
</gene>
<accession>A0A164MM02</accession>
<protein>
    <submittedName>
        <fullName evidence="1">Uncharacterized protein</fullName>
    </submittedName>
</protein>
<keyword evidence="2" id="KW-1185">Reference proteome</keyword>
<evidence type="ECO:0000313" key="2">
    <source>
        <dbReference type="Proteomes" id="UP000076858"/>
    </source>
</evidence>
<organism evidence="1 2">
    <name type="scientific">Daphnia magna</name>
    <dbReference type="NCBI Taxonomy" id="35525"/>
    <lineage>
        <taxon>Eukaryota</taxon>
        <taxon>Metazoa</taxon>
        <taxon>Ecdysozoa</taxon>
        <taxon>Arthropoda</taxon>
        <taxon>Crustacea</taxon>
        <taxon>Branchiopoda</taxon>
        <taxon>Diplostraca</taxon>
        <taxon>Cladocera</taxon>
        <taxon>Anomopoda</taxon>
        <taxon>Daphniidae</taxon>
        <taxon>Daphnia</taxon>
    </lineage>
</organism>
<evidence type="ECO:0000313" key="1">
    <source>
        <dbReference type="EMBL" id="KZS05176.1"/>
    </source>
</evidence>
<sequence>MFPPWTVPAVENVAHFSRALFAYVAIVTVENGPRT</sequence>
<dbReference type="Proteomes" id="UP000076858">
    <property type="component" value="Unassembled WGS sequence"/>
</dbReference>